<comment type="caution">
    <text evidence="2">The sequence shown here is derived from an EMBL/GenBank/DDBJ whole genome shotgun (WGS) entry which is preliminary data.</text>
</comment>
<dbReference type="EMBL" id="JPKZ01003222">
    <property type="protein sequence ID" value="KHN72740.1"/>
    <property type="molecule type" value="Genomic_DNA"/>
</dbReference>
<protein>
    <submittedName>
        <fullName evidence="2">Uncharacterized protein</fullName>
    </submittedName>
</protein>
<feature type="compositionally biased region" description="Polar residues" evidence="1">
    <location>
        <begin position="41"/>
        <end position="52"/>
    </location>
</feature>
<gene>
    <name evidence="2" type="ORF">Tcan_07538</name>
</gene>
<reference evidence="2 3" key="1">
    <citation type="submission" date="2014-11" db="EMBL/GenBank/DDBJ databases">
        <title>Genetic blueprint of the zoonotic pathogen Toxocara canis.</title>
        <authorList>
            <person name="Zhu X.-Q."/>
            <person name="Korhonen P.K."/>
            <person name="Cai H."/>
            <person name="Young N.D."/>
            <person name="Nejsum P."/>
            <person name="von Samson-Himmelstjerna G."/>
            <person name="Boag P.R."/>
            <person name="Tan P."/>
            <person name="Li Q."/>
            <person name="Min J."/>
            <person name="Yang Y."/>
            <person name="Wang X."/>
            <person name="Fang X."/>
            <person name="Hall R.S."/>
            <person name="Hofmann A."/>
            <person name="Sternberg P.W."/>
            <person name="Jex A.R."/>
            <person name="Gasser R.B."/>
        </authorList>
    </citation>
    <scope>NUCLEOTIDE SEQUENCE [LARGE SCALE GENOMIC DNA]</scope>
    <source>
        <strain evidence="2">PN_DK_2014</strain>
    </source>
</reference>
<accession>A0A0B2UVD1</accession>
<dbReference type="Proteomes" id="UP000031036">
    <property type="component" value="Unassembled WGS sequence"/>
</dbReference>
<evidence type="ECO:0000313" key="3">
    <source>
        <dbReference type="Proteomes" id="UP000031036"/>
    </source>
</evidence>
<evidence type="ECO:0000313" key="2">
    <source>
        <dbReference type="EMBL" id="KHN72740.1"/>
    </source>
</evidence>
<dbReference type="AlphaFoldDB" id="A0A0B2UVD1"/>
<feature type="compositionally biased region" description="Polar residues" evidence="1">
    <location>
        <begin position="59"/>
        <end position="82"/>
    </location>
</feature>
<keyword evidence="3" id="KW-1185">Reference proteome</keyword>
<proteinExistence type="predicted"/>
<feature type="region of interest" description="Disordered" evidence="1">
    <location>
        <begin position="41"/>
        <end position="111"/>
    </location>
</feature>
<sequence length="111" mass="12161">MIIETTVKKTSSICRTQSIGTDPKKETQSRDLLSPCVSSFSKKRSLSTQQLNDGKHHQQQPTFCSSLSVPSTSAVQSLSSRTTRNHNLHPAFSPVKSARNSSATFHDKKGT</sequence>
<evidence type="ECO:0000256" key="1">
    <source>
        <dbReference type="SAM" id="MobiDB-lite"/>
    </source>
</evidence>
<name>A0A0B2UVD1_TOXCA</name>
<organism evidence="2 3">
    <name type="scientific">Toxocara canis</name>
    <name type="common">Canine roundworm</name>
    <dbReference type="NCBI Taxonomy" id="6265"/>
    <lineage>
        <taxon>Eukaryota</taxon>
        <taxon>Metazoa</taxon>
        <taxon>Ecdysozoa</taxon>
        <taxon>Nematoda</taxon>
        <taxon>Chromadorea</taxon>
        <taxon>Rhabditida</taxon>
        <taxon>Spirurina</taxon>
        <taxon>Ascaridomorpha</taxon>
        <taxon>Ascaridoidea</taxon>
        <taxon>Toxocaridae</taxon>
        <taxon>Toxocara</taxon>
    </lineage>
</organism>